<comment type="caution">
    <text evidence="1">The sequence shown here is derived from an EMBL/GenBank/DDBJ whole genome shotgun (WGS) entry which is preliminary data.</text>
</comment>
<protein>
    <submittedName>
        <fullName evidence="1">Uncharacterized protein</fullName>
    </submittedName>
</protein>
<dbReference type="Proteomes" id="UP000050501">
    <property type="component" value="Unassembled WGS sequence"/>
</dbReference>
<accession>A0A0P6XJE3</accession>
<sequence length="110" mass="12425">MRTPAGIECPYFYGNYFRGKSQEECRLLSGANPPLRWTADLCRTCPVPGIQRANACQHMSLRPQITSILGFRRRVQVTAYCRKTSQVVQEPHVGCGACHQLPFDLKEPQS</sequence>
<dbReference type="OrthoDB" id="163567at2"/>
<evidence type="ECO:0000313" key="1">
    <source>
        <dbReference type="EMBL" id="KPL80108.1"/>
    </source>
</evidence>
<name>A0A0P6XJE3_9CHLR</name>
<gene>
    <name evidence="1" type="ORF">ADN01_12675</name>
</gene>
<proteinExistence type="predicted"/>
<dbReference type="RefSeq" id="WP_062418148.1">
    <property type="nucleotide sequence ID" value="NZ_DF967974.1"/>
</dbReference>
<keyword evidence="2" id="KW-1185">Reference proteome</keyword>
<evidence type="ECO:0000313" key="2">
    <source>
        <dbReference type="Proteomes" id="UP000050501"/>
    </source>
</evidence>
<reference evidence="1 2" key="1">
    <citation type="submission" date="2015-07" db="EMBL/GenBank/DDBJ databases">
        <title>Genome sequence of Levilinea saccharolytica DSM 16555.</title>
        <authorList>
            <person name="Hemp J."/>
            <person name="Ward L.M."/>
            <person name="Pace L.A."/>
            <person name="Fischer W.W."/>
        </authorList>
    </citation>
    <scope>NUCLEOTIDE SEQUENCE [LARGE SCALE GENOMIC DNA]</scope>
    <source>
        <strain evidence="1 2">KIBI-1</strain>
    </source>
</reference>
<dbReference type="EMBL" id="LGCM01000043">
    <property type="protein sequence ID" value="KPL80108.1"/>
    <property type="molecule type" value="Genomic_DNA"/>
</dbReference>
<organism evidence="1 2">
    <name type="scientific">Levilinea saccharolytica</name>
    <dbReference type="NCBI Taxonomy" id="229921"/>
    <lineage>
        <taxon>Bacteria</taxon>
        <taxon>Bacillati</taxon>
        <taxon>Chloroflexota</taxon>
        <taxon>Anaerolineae</taxon>
        <taxon>Anaerolineales</taxon>
        <taxon>Anaerolineaceae</taxon>
        <taxon>Levilinea</taxon>
    </lineage>
</organism>
<dbReference type="AlphaFoldDB" id="A0A0P6XJE3"/>